<protein>
    <submittedName>
        <fullName evidence="5">Methyl-accepting chemotaxis protein</fullName>
    </submittedName>
</protein>
<evidence type="ECO:0000313" key="5">
    <source>
        <dbReference type="EMBL" id="UTJ07926.1"/>
    </source>
</evidence>
<gene>
    <name evidence="5" type="ORF">NJU99_11930</name>
</gene>
<dbReference type="Gene3D" id="1.10.287.950">
    <property type="entry name" value="Methyl-accepting chemotaxis protein"/>
    <property type="match status" value="1"/>
</dbReference>
<dbReference type="SMART" id="SM00283">
    <property type="entry name" value="MA"/>
    <property type="match status" value="1"/>
</dbReference>
<dbReference type="Pfam" id="PF00015">
    <property type="entry name" value="MCPsignal"/>
    <property type="match status" value="1"/>
</dbReference>
<organism evidence="5 6">
    <name type="scientific">Arcobacter roscoffensis</name>
    <dbReference type="NCBI Taxonomy" id="2961520"/>
    <lineage>
        <taxon>Bacteria</taxon>
        <taxon>Pseudomonadati</taxon>
        <taxon>Campylobacterota</taxon>
        <taxon>Epsilonproteobacteria</taxon>
        <taxon>Campylobacterales</taxon>
        <taxon>Arcobacteraceae</taxon>
        <taxon>Arcobacter</taxon>
    </lineage>
</organism>
<sequence length="324" mass="35953">MLNISDELNNTAKTGNELANKTANSMDEINDKVTAINEAISVIDKIAFQTNILSLNAAVEAATAGEAGKGFAVVAQEVRNLASRSAEAANEIKALVEDATQKSNEGKSIANNMIKGYDELSSKIVDTKNIIDNVSGAIKEQETGMIQVNNAVANLDRMTQENAATSANIGQLSNEVAQLSSRLLGITKKTKINEKYYDMVDDIDLIQLISKYKNNNINLKKEYYKQLNTYSNIDIVRNEQTELGKWIIESESKNMPYTTSTQWRELKTKKENFHILMQEFMDLNANKASNEDLKQKAKEVEDITGELFGCLNNIAVVNTKVLRK</sequence>
<proteinExistence type="inferred from homology"/>
<dbReference type="PROSITE" id="PS50111">
    <property type="entry name" value="CHEMOTAXIS_TRANSDUC_2"/>
    <property type="match status" value="1"/>
</dbReference>
<keyword evidence="3" id="KW-0807">Transducer</keyword>
<dbReference type="EMBL" id="CP100595">
    <property type="protein sequence ID" value="UTJ07926.1"/>
    <property type="molecule type" value="Genomic_DNA"/>
</dbReference>
<comment type="similarity">
    <text evidence="2">Belongs to the methyl-accepting chemotaxis (MCP) protein family.</text>
</comment>
<evidence type="ECO:0000256" key="3">
    <source>
        <dbReference type="PROSITE-ProRule" id="PRU00284"/>
    </source>
</evidence>
<evidence type="ECO:0000313" key="6">
    <source>
        <dbReference type="Proteomes" id="UP001060012"/>
    </source>
</evidence>
<keyword evidence="1" id="KW-0145">Chemotaxis</keyword>
<keyword evidence="6" id="KW-1185">Reference proteome</keyword>
<reference evidence="5" key="1">
    <citation type="submission" date="2022-07" db="EMBL/GenBank/DDBJ databases">
        <title>Arcobacter roscoffensis sp. nov., a marine bacterium isolated from coastal seawater collected from Roscoff, France.</title>
        <authorList>
            <person name="Pascual J."/>
            <person name="Lepeaux C."/>
            <person name="Methner A."/>
            <person name="Overmann J."/>
        </authorList>
    </citation>
    <scope>NUCLEOTIDE SEQUENCE</scope>
    <source>
        <strain evidence="5">ARW1-2F2</strain>
    </source>
</reference>
<evidence type="ECO:0000256" key="1">
    <source>
        <dbReference type="ARBA" id="ARBA00022500"/>
    </source>
</evidence>
<dbReference type="InterPro" id="IPR051310">
    <property type="entry name" value="MCP_chemotaxis"/>
</dbReference>
<evidence type="ECO:0000259" key="4">
    <source>
        <dbReference type="PROSITE" id="PS50111"/>
    </source>
</evidence>
<accession>A0ABY5E874</accession>
<dbReference type="Proteomes" id="UP001060012">
    <property type="component" value="Chromosome"/>
</dbReference>
<dbReference type="PANTHER" id="PTHR43531">
    <property type="entry name" value="PROTEIN ICFG"/>
    <property type="match status" value="1"/>
</dbReference>
<dbReference type="SUPFAM" id="SSF58104">
    <property type="entry name" value="Methyl-accepting chemotaxis protein (MCP) signaling domain"/>
    <property type="match status" value="1"/>
</dbReference>
<name>A0ABY5E874_9BACT</name>
<evidence type="ECO:0000256" key="2">
    <source>
        <dbReference type="ARBA" id="ARBA00029447"/>
    </source>
</evidence>
<dbReference type="PANTHER" id="PTHR43531:SF11">
    <property type="entry name" value="METHYL-ACCEPTING CHEMOTAXIS PROTEIN 3"/>
    <property type="match status" value="1"/>
</dbReference>
<dbReference type="InterPro" id="IPR004089">
    <property type="entry name" value="MCPsignal_dom"/>
</dbReference>
<feature type="domain" description="Methyl-accepting transducer" evidence="4">
    <location>
        <begin position="1"/>
        <end position="177"/>
    </location>
</feature>